<reference evidence="1" key="1">
    <citation type="journal article" date="2020" name="G3 (Bethesda)">
        <title>High-Quality Assemblies for Three Invasive Social Wasps from the &lt;i&gt;Vespula&lt;/i&gt; Genus.</title>
        <authorList>
            <person name="Harrop T.W.R."/>
            <person name="Guhlin J."/>
            <person name="McLaughlin G.M."/>
            <person name="Permina E."/>
            <person name="Stockwell P."/>
            <person name="Gilligan J."/>
            <person name="Le Lec M.F."/>
            <person name="Gruber M.A.M."/>
            <person name="Quinn O."/>
            <person name="Lovegrove M."/>
            <person name="Duncan E.J."/>
            <person name="Remnant E.J."/>
            <person name="Van Eeckhoven J."/>
            <person name="Graham B."/>
            <person name="Knapp R.A."/>
            <person name="Langford K.W."/>
            <person name="Kronenberg Z."/>
            <person name="Press M.O."/>
            <person name="Eacker S.M."/>
            <person name="Wilson-Rankin E.E."/>
            <person name="Purcell J."/>
            <person name="Lester P.J."/>
            <person name="Dearden P.K."/>
        </authorList>
    </citation>
    <scope>NUCLEOTIDE SEQUENCE</scope>
    <source>
        <strain evidence="1">Volc-1</strain>
    </source>
</reference>
<sequence length="143" mass="16144">MDETSRAFFEDYLAHLQKAQTVRRNKMVSPKDQKPIIKVQKGSSSRIALGQLIQREDICSNLYMKESSMSEESKKEPRKPSLILGGHSVAKSVCSRSPVRYRRLSTTVAEMSDDEETGTYACDHHFSEIMKIRASIACFVTAP</sequence>
<evidence type="ECO:0000313" key="2">
    <source>
        <dbReference type="Proteomes" id="UP000600918"/>
    </source>
</evidence>
<organism evidence="1 2">
    <name type="scientific">Vespula pensylvanica</name>
    <name type="common">Western yellow jacket</name>
    <name type="synonym">Wasp</name>
    <dbReference type="NCBI Taxonomy" id="30213"/>
    <lineage>
        <taxon>Eukaryota</taxon>
        <taxon>Metazoa</taxon>
        <taxon>Ecdysozoa</taxon>
        <taxon>Arthropoda</taxon>
        <taxon>Hexapoda</taxon>
        <taxon>Insecta</taxon>
        <taxon>Pterygota</taxon>
        <taxon>Neoptera</taxon>
        <taxon>Endopterygota</taxon>
        <taxon>Hymenoptera</taxon>
        <taxon>Apocrita</taxon>
        <taxon>Aculeata</taxon>
        <taxon>Vespoidea</taxon>
        <taxon>Vespidae</taxon>
        <taxon>Vespinae</taxon>
        <taxon>Vespula</taxon>
    </lineage>
</organism>
<dbReference type="Proteomes" id="UP000600918">
    <property type="component" value="Unassembled WGS sequence"/>
</dbReference>
<name>A0A834UAA5_VESPE</name>
<comment type="caution">
    <text evidence="1">The sequence shown here is derived from an EMBL/GenBank/DDBJ whole genome shotgun (WGS) entry which is preliminary data.</text>
</comment>
<protein>
    <submittedName>
        <fullName evidence="1">Uncharacterized protein</fullName>
    </submittedName>
</protein>
<evidence type="ECO:0000313" key="1">
    <source>
        <dbReference type="EMBL" id="KAF7425486.1"/>
    </source>
</evidence>
<keyword evidence="2" id="KW-1185">Reference proteome</keyword>
<proteinExistence type="predicted"/>
<accession>A0A834UAA5</accession>
<gene>
    <name evidence="1" type="ORF">H0235_007924</name>
</gene>
<dbReference type="EMBL" id="JACSDY010000006">
    <property type="protein sequence ID" value="KAF7425486.1"/>
    <property type="molecule type" value="Genomic_DNA"/>
</dbReference>
<dbReference type="AlphaFoldDB" id="A0A834UAA5"/>